<evidence type="ECO:0000256" key="1">
    <source>
        <dbReference type="SAM" id="MobiDB-lite"/>
    </source>
</evidence>
<feature type="region of interest" description="Disordered" evidence="1">
    <location>
        <begin position="743"/>
        <end position="776"/>
    </location>
</feature>
<feature type="compositionally biased region" description="Polar residues" evidence="1">
    <location>
        <begin position="1"/>
        <end position="14"/>
    </location>
</feature>
<feature type="compositionally biased region" description="Low complexity" evidence="1">
    <location>
        <begin position="622"/>
        <end position="633"/>
    </location>
</feature>
<reference evidence="2 3" key="1">
    <citation type="journal article" date="2016" name="Nat. Commun.">
        <title>Extremotolerant tardigrade genome and improved radiotolerance of human cultured cells by tardigrade-unique protein.</title>
        <authorList>
            <person name="Hashimoto T."/>
            <person name="Horikawa D.D."/>
            <person name="Saito Y."/>
            <person name="Kuwahara H."/>
            <person name="Kozuka-Hata H."/>
            <person name="Shin-I T."/>
            <person name="Minakuchi Y."/>
            <person name="Ohishi K."/>
            <person name="Motoyama A."/>
            <person name="Aizu T."/>
            <person name="Enomoto A."/>
            <person name="Kondo K."/>
            <person name="Tanaka S."/>
            <person name="Hara Y."/>
            <person name="Koshikawa S."/>
            <person name="Sagara H."/>
            <person name="Miura T."/>
            <person name="Yokobori S."/>
            <person name="Miyagawa K."/>
            <person name="Suzuki Y."/>
            <person name="Kubo T."/>
            <person name="Oyama M."/>
            <person name="Kohara Y."/>
            <person name="Fujiyama A."/>
            <person name="Arakawa K."/>
            <person name="Katayama T."/>
            <person name="Toyoda A."/>
            <person name="Kunieda T."/>
        </authorList>
    </citation>
    <scope>NUCLEOTIDE SEQUENCE [LARGE SCALE GENOMIC DNA]</scope>
    <source>
        <strain evidence="2 3">YOKOZUNA-1</strain>
    </source>
</reference>
<feature type="region of interest" description="Disordered" evidence="1">
    <location>
        <begin position="297"/>
        <end position="328"/>
    </location>
</feature>
<keyword evidence="3" id="KW-1185">Reference proteome</keyword>
<feature type="region of interest" description="Disordered" evidence="1">
    <location>
        <begin position="185"/>
        <end position="243"/>
    </location>
</feature>
<feature type="compositionally biased region" description="Polar residues" evidence="1">
    <location>
        <begin position="634"/>
        <end position="648"/>
    </location>
</feature>
<dbReference type="AlphaFoldDB" id="A0A1D1VEK2"/>
<feature type="compositionally biased region" description="Basic and acidic residues" evidence="1">
    <location>
        <begin position="318"/>
        <end position="328"/>
    </location>
</feature>
<accession>A0A1D1VEK2</accession>
<feature type="region of interest" description="Disordered" evidence="1">
    <location>
        <begin position="488"/>
        <end position="532"/>
    </location>
</feature>
<gene>
    <name evidence="2" type="primary">RvY_10960</name>
    <name evidence="2" type="synonym">RvY_10960.1</name>
    <name evidence="2" type="ORF">RvY_10960-1</name>
</gene>
<feature type="compositionally biased region" description="Basic and acidic residues" evidence="1">
    <location>
        <begin position="32"/>
        <end position="47"/>
    </location>
</feature>
<feature type="compositionally biased region" description="Basic and acidic residues" evidence="1">
    <location>
        <begin position="656"/>
        <end position="665"/>
    </location>
</feature>
<feature type="compositionally biased region" description="Polar residues" evidence="1">
    <location>
        <begin position="195"/>
        <end position="223"/>
    </location>
</feature>
<name>A0A1D1VEK2_RAMVA</name>
<evidence type="ECO:0000313" key="3">
    <source>
        <dbReference type="Proteomes" id="UP000186922"/>
    </source>
</evidence>
<comment type="caution">
    <text evidence="2">The sequence shown here is derived from an EMBL/GenBank/DDBJ whole genome shotgun (WGS) entry which is preliminary data.</text>
</comment>
<dbReference type="Proteomes" id="UP000186922">
    <property type="component" value="Unassembled WGS sequence"/>
</dbReference>
<dbReference type="OrthoDB" id="10072169at2759"/>
<feature type="compositionally biased region" description="Polar residues" evidence="1">
    <location>
        <begin position="91"/>
        <end position="100"/>
    </location>
</feature>
<protein>
    <submittedName>
        <fullName evidence="2">Uncharacterized protein</fullName>
    </submittedName>
</protein>
<feature type="compositionally biased region" description="Polar residues" evidence="1">
    <location>
        <begin position="513"/>
        <end position="522"/>
    </location>
</feature>
<sequence>MEQTGKSTSRSRFNLFNWDWDTGGKTSRSKSKSRDDRTVRSPSREPSKPSQPHQQELPPYRQGTLSSRPEDHTDQRLPPHRSAPVPPPRSISKTSGQKLISSRGGKSVVPEPSMYNVRQHQHDLENRRVINDAHTNERSNLYARHLKEEPLVAQKIAVVRKAELEPTRKKSGVDWEAPKKIIAVNENQDPPMRKYNQQSTVSGPSQKPSMHSLNTVQLSSESPGESPLMQNRARKSRNGEEERLEEVVWRKEAIGSQIKREAQRARTVGRRAGAETASLVNSHTDLRSVAKAGLPGVNQHNESRMARQEKPGGNQGAPRDRGTYRPEINLDDRRLFPSRDSANFTFESAVLALIRLRRLQARLIRSRDRFVKELELFRGWNDERYLHVLDQIAKSNNQMDELEPLIASLEAFIREQQTPSLISEHDVIRYPVSNNGGFETINGNGFYKSNDLGYPAARQYLPYPQPSQDEHSEDEYMRDLRDILRHSEETYPVEPLPQEPKWKGREPERTTRKSSQNLSKSLGRSGMKLQSFDNYEEQDLGELQKVRGNARENQPAPDSIAFELNSLKEKVRLLQVEKEQLEREQQRENQRHRDVPDSDQDTVRERNERERRSYERTGQQPTAAAVTSRTSATNGQPARSSPSDQFGNGATYHGDGTARREEVDHGSVGSGSDEVSVDDPSYQYADFNKAKEPAAQPFDHGLDESLHKMQEIMSEFDSQPPKNSAAQNFEKLFSGLSYESVTHDNKFSSGHPPLPPTHKLKPRANSTANRHRRHHTISAGDRRGLPYAANKLHDGYDTDSVGNSAMSSRKSSLDDEEISYDFQIRLNSPEQIYIPERYLDEEPEAEEDPVSVSRRLVKTESIRRMLAAPGPGSTDKDQKDREKVLLMTPVLAREATERSRRLALQSKQRSLV</sequence>
<feature type="region of interest" description="Disordered" evidence="1">
    <location>
        <begin position="580"/>
        <end position="680"/>
    </location>
</feature>
<feature type="region of interest" description="Disordered" evidence="1">
    <location>
        <begin position="1"/>
        <end position="111"/>
    </location>
</feature>
<feature type="compositionally biased region" description="Basic and acidic residues" evidence="1">
    <location>
        <begin position="301"/>
        <end position="310"/>
    </location>
</feature>
<feature type="compositionally biased region" description="Basic and acidic residues" evidence="1">
    <location>
        <begin position="68"/>
        <end position="77"/>
    </location>
</feature>
<feature type="region of interest" description="Disordered" evidence="1">
    <location>
        <begin position="863"/>
        <end position="882"/>
    </location>
</feature>
<feature type="compositionally biased region" description="Basic and acidic residues" evidence="1">
    <location>
        <begin position="500"/>
        <end position="511"/>
    </location>
</feature>
<dbReference type="EMBL" id="BDGG01000005">
    <property type="protein sequence ID" value="GAV00052.1"/>
    <property type="molecule type" value="Genomic_DNA"/>
</dbReference>
<evidence type="ECO:0000313" key="2">
    <source>
        <dbReference type="EMBL" id="GAV00052.1"/>
    </source>
</evidence>
<organism evidence="2 3">
    <name type="scientific">Ramazzottius varieornatus</name>
    <name type="common">Water bear</name>
    <name type="synonym">Tardigrade</name>
    <dbReference type="NCBI Taxonomy" id="947166"/>
    <lineage>
        <taxon>Eukaryota</taxon>
        <taxon>Metazoa</taxon>
        <taxon>Ecdysozoa</taxon>
        <taxon>Tardigrada</taxon>
        <taxon>Eutardigrada</taxon>
        <taxon>Parachela</taxon>
        <taxon>Hypsibioidea</taxon>
        <taxon>Ramazzottiidae</taxon>
        <taxon>Ramazzottius</taxon>
    </lineage>
</organism>
<feature type="compositionally biased region" description="Basic and acidic residues" evidence="1">
    <location>
        <begin position="580"/>
        <end position="615"/>
    </location>
</feature>
<proteinExistence type="predicted"/>